<dbReference type="InterPro" id="IPR003661">
    <property type="entry name" value="HisK_dim/P_dom"/>
</dbReference>
<comment type="catalytic activity">
    <reaction evidence="1">
        <text>ATP + protein L-histidine = ADP + protein N-phospho-L-histidine.</text>
        <dbReference type="EC" id="2.7.13.3"/>
    </reaction>
</comment>
<dbReference type="Pfam" id="PF00512">
    <property type="entry name" value="HisKA"/>
    <property type="match status" value="1"/>
</dbReference>
<dbReference type="EC" id="2.7.13.3" evidence="2"/>
<dbReference type="PANTHER" id="PTHR43102:SF2">
    <property type="entry name" value="GAF DOMAIN-CONTAINING PROTEIN"/>
    <property type="match status" value="1"/>
</dbReference>
<dbReference type="InterPro" id="IPR003018">
    <property type="entry name" value="GAF"/>
</dbReference>
<dbReference type="Gene3D" id="1.10.287.130">
    <property type="match status" value="1"/>
</dbReference>
<evidence type="ECO:0000256" key="3">
    <source>
        <dbReference type="ARBA" id="ARBA00022553"/>
    </source>
</evidence>
<dbReference type="InterPro" id="IPR005467">
    <property type="entry name" value="His_kinase_dom"/>
</dbReference>
<dbReference type="Proteomes" id="UP000321578">
    <property type="component" value="Unassembled WGS sequence"/>
</dbReference>
<gene>
    <name evidence="5" type="ORF">ESY86_00220</name>
</gene>
<dbReference type="SUPFAM" id="SSF47384">
    <property type="entry name" value="Homodimeric domain of signal transducing histidine kinase"/>
    <property type="match status" value="1"/>
</dbReference>
<dbReference type="Gene3D" id="3.30.450.40">
    <property type="match status" value="1"/>
</dbReference>
<dbReference type="EMBL" id="VORO01000001">
    <property type="protein sequence ID" value="TXD91060.1"/>
    <property type="molecule type" value="Genomic_DNA"/>
</dbReference>
<dbReference type="Gene3D" id="3.30.565.10">
    <property type="entry name" value="Histidine kinase-like ATPase, C-terminal domain"/>
    <property type="match status" value="1"/>
</dbReference>
<proteinExistence type="predicted"/>
<dbReference type="SUPFAM" id="SSF55781">
    <property type="entry name" value="GAF domain-like"/>
    <property type="match status" value="1"/>
</dbReference>
<dbReference type="AlphaFoldDB" id="A0A5C6ZR39"/>
<sequence>MITPELTRTEEERINSLRTYKILDTLPETDFDNINKLVAMICDVPISLIALMDEKRNFFKSHLGIPFNESPREISFCNHTILEDDLLIVNDAREDERFHDNPLVTENKVVFYAGAPLINKEGLALGTICVYDFKPRDLDDHQKEALRILAVQVVNLFELRKKNILQEDAERELKQRYEHLNDFAGHVSHDLKSPLANIESLTNLLRADESNVFSEESLEFLNYIEESTNILKDYIDGILMYYKADELLKRNTEDFSLSELTEDIENILIQKNDELILTEDAIMKNVNKAALSQILINLVDNALKYNDKQRKVVEISYTSDLFHHKFTVSDNGIGIPKDKQEFVFKIFKTLKKDSGKTSTGIGLSTVKNLVEKLGGTISIESEKGNGSAFSFTIAK</sequence>
<dbReference type="SUPFAM" id="SSF55874">
    <property type="entry name" value="ATPase domain of HSP90 chaperone/DNA topoisomerase II/histidine kinase"/>
    <property type="match status" value="1"/>
</dbReference>
<reference evidence="5 6" key="1">
    <citation type="submission" date="2019-08" db="EMBL/GenBank/DDBJ databases">
        <title>Genomes of Subsaximicrobium wynnwilliamsii strains.</title>
        <authorList>
            <person name="Bowman J.P."/>
        </authorList>
    </citation>
    <scope>NUCLEOTIDE SEQUENCE [LARGE SCALE GENOMIC DNA]</scope>
    <source>
        <strain evidence="5 6">2-80-2</strain>
    </source>
</reference>
<evidence type="ECO:0000313" key="5">
    <source>
        <dbReference type="EMBL" id="TXD91060.1"/>
    </source>
</evidence>
<protein>
    <recommendedName>
        <fullName evidence="2">histidine kinase</fullName>
        <ecNumber evidence="2">2.7.13.3</ecNumber>
    </recommendedName>
</protein>
<dbReference type="RefSeq" id="WP_147084522.1">
    <property type="nucleotide sequence ID" value="NZ_VORM01000027.1"/>
</dbReference>
<evidence type="ECO:0000259" key="4">
    <source>
        <dbReference type="PROSITE" id="PS50109"/>
    </source>
</evidence>
<dbReference type="PANTHER" id="PTHR43102">
    <property type="entry name" value="SLR1143 PROTEIN"/>
    <property type="match status" value="1"/>
</dbReference>
<name>A0A5C6ZR39_9FLAO</name>
<dbReference type="CDD" id="cd00082">
    <property type="entry name" value="HisKA"/>
    <property type="match status" value="1"/>
</dbReference>
<dbReference type="GO" id="GO:0000155">
    <property type="term" value="F:phosphorelay sensor kinase activity"/>
    <property type="evidence" value="ECO:0007669"/>
    <property type="project" value="InterPro"/>
</dbReference>
<accession>A0A5C6ZR39</accession>
<dbReference type="InterPro" id="IPR036097">
    <property type="entry name" value="HisK_dim/P_sf"/>
</dbReference>
<dbReference type="PROSITE" id="PS50109">
    <property type="entry name" value="HIS_KIN"/>
    <property type="match status" value="1"/>
</dbReference>
<dbReference type="SMART" id="SM00388">
    <property type="entry name" value="HisKA"/>
    <property type="match status" value="1"/>
</dbReference>
<dbReference type="OrthoDB" id="9781208at2"/>
<dbReference type="InterPro" id="IPR003594">
    <property type="entry name" value="HATPase_dom"/>
</dbReference>
<dbReference type="Pfam" id="PF02518">
    <property type="entry name" value="HATPase_c"/>
    <property type="match status" value="1"/>
</dbReference>
<organism evidence="5 6">
    <name type="scientific">Subsaximicrobium wynnwilliamsii</name>
    <dbReference type="NCBI Taxonomy" id="291179"/>
    <lineage>
        <taxon>Bacteria</taxon>
        <taxon>Pseudomonadati</taxon>
        <taxon>Bacteroidota</taxon>
        <taxon>Flavobacteriia</taxon>
        <taxon>Flavobacteriales</taxon>
        <taxon>Flavobacteriaceae</taxon>
        <taxon>Subsaximicrobium</taxon>
    </lineage>
</organism>
<evidence type="ECO:0000313" key="6">
    <source>
        <dbReference type="Proteomes" id="UP000321578"/>
    </source>
</evidence>
<keyword evidence="5" id="KW-0418">Kinase</keyword>
<dbReference type="InterPro" id="IPR036890">
    <property type="entry name" value="HATPase_C_sf"/>
</dbReference>
<dbReference type="SMART" id="SM00387">
    <property type="entry name" value="HATPase_c"/>
    <property type="match status" value="1"/>
</dbReference>
<dbReference type="CDD" id="cd00075">
    <property type="entry name" value="HATPase"/>
    <property type="match status" value="1"/>
</dbReference>
<keyword evidence="5" id="KW-0808">Transferase</keyword>
<evidence type="ECO:0000256" key="1">
    <source>
        <dbReference type="ARBA" id="ARBA00000085"/>
    </source>
</evidence>
<keyword evidence="6" id="KW-1185">Reference proteome</keyword>
<dbReference type="PRINTS" id="PR00344">
    <property type="entry name" value="BCTRLSENSOR"/>
</dbReference>
<dbReference type="Pfam" id="PF01590">
    <property type="entry name" value="GAF"/>
    <property type="match status" value="1"/>
</dbReference>
<dbReference type="SMART" id="SM00065">
    <property type="entry name" value="GAF"/>
    <property type="match status" value="1"/>
</dbReference>
<dbReference type="InterPro" id="IPR004358">
    <property type="entry name" value="Sig_transdc_His_kin-like_C"/>
</dbReference>
<evidence type="ECO:0000256" key="2">
    <source>
        <dbReference type="ARBA" id="ARBA00012438"/>
    </source>
</evidence>
<keyword evidence="3" id="KW-0597">Phosphoprotein</keyword>
<dbReference type="InterPro" id="IPR029016">
    <property type="entry name" value="GAF-like_dom_sf"/>
</dbReference>
<comment type="caution">
    <text evidence="5">The sequence shown here is derived from an EMBL/GenBank/DDBJ whole genome shotgun (WGS) entry which is preliminary data.</text>
</comment>
<feature type="domain" description="Histidine kinase" evidence="4">
    <location>
        <begin position="186"/>
        <end position="395"/>
    </location>
</feature>